<evidence type="ECO:0000313" key="9">
    <source>
        <dbReference type="EMBL" id="RKP44561.1"/>
    </source>
</evidence>
<evidence type="ECO:0000256" key="1">
    <source>
        <dbReference type="ARBA" id="ARBA00004496"/>
    </source>
</evidence>
<dbReference type="OrthoDB" id="6008834at2"/>
<dbReference type="GO" id="GO:0005829">
    <property type="term" value="C:cytosol"/>
    <property type="evidence" value="ECO:0007669"/>
    <property type="project" value="TreeGrafter"/>
</dbReference>
<reference evidence="9 10" key="1">
    <citation type="submission" date="2018-10" db="EMBL/GenBank/DDBJ databases">
        <title>Paraburkholderia sp. 7MK8-2, isolated from soil.</title>
        <authorList>
            <person name="Gao Z.-H."/>
            <person name="Qiu L.-H."/>
        </authorList>
    </citation>
    <scope>NUCLEOTIDE SEQUENCE [LARGE SCALE GENOMIC DNA]</scope>
    <source>
        <strain evidence="9 10">7MK8-2</strain>
    </source>
</reference>
<dbReference type="Pfam" id="PF02108">
    <property type="entry name" value="FliH"/>
    <property type="match status" value="1"/>
</dbReference>
<dbReference type="NCBIfam" id="TIGR02499">
    <property type="entry name" value="HrpE_YscL_not"/>
    <property type="match status" value="1"/>
</dbReference>
<evidence type="ECO:0000259" key="8">
    <source>
        <dbReference type="Pfam" id="PF02108"/>
    </source>
</evidence>
<dbReference type="EMBL" id="RBZV01000012">
    <property type="protein sequence ID" value="RKP44561.1"/>
    <property type="molecule type" value="Genomic_DNA"/>
</dbReference>
<evidence type="ECO:0000256" key="2">
    <source>
        <dbReference type="ARBA" id="ARBA00022448"/>
    </source>
</evidence>
<comment type="subcellular location">
    <subcellularLocation>
        <location evidence="1">Cytoplasm</location>
    </subcellularLocation>
</comment>
<accession>A0A494X4G3</accession>
<evidence type="ECO:0000256" key="4">
    <source>
        <dbReference type="ARBA" id="ARBA00022927"/>
    </source>
</evidence>
<dbReference type="PANTHER" id="PTHR34982:SF4">
    <property type="entry name" value="TYPE 3 SECRETION SYSTEM STATOR PROTEIN"/>
    <property type="match status" value="1"/>
</dbReference>
<dbReference type="Proteomes" id="UP000280434">
    <property type="component" value="Unassembled WGS sequence"/>
</dbReference>
<feature type="domain" description="Flagellar assembly protein FliH/Type III secretion system HrpE" evidence="8">
    <location>
        <begin position="115"/>
        <end position="228"/>
    </location>
</feature>
<dbReference type="InterPro" id="IPR018035">
    <property type="entry name" value="Flagellar_FliH/T3SS_HrpE"/>
</dbReference>
<comment type="similarity">
    <text evidence="5">Belongs to the SctL stator family.</text>
</comment>
<feature type="coiled-coil region" evidence="7">
    <location>
        <begin position="50"/>
        <end position="92"/>
    </location>
</feature>
<protein>
    <recommendedName>
        <fullName evidence="6">Type 3 secretion system stator protein</fullName>
    </recommendedName>
</protein>
<dbReference type="InterPro" id="IPR051472">
    <property type="entry name" value="T3SS_Stator/FliH"/>
</dbReference>
<sequence length="319" mass="35052">MVIWLRHPNVELSRDAETLGGIGVEEDSGILRREAFATVVALDDAQDVCRREYEAILADARQRAEDITARADEEALALLEQAQEEYESAERRGYDDGKAQALADWYARVAEHGAEQRDMQTLLRERLAELVVVAVEQIVRSEDTSALFARSSAALDRIADGCSYLKVRVHPDDYEAASREFARFATEWRERGRAVPVSVMADRELGVGACICESDLGMVDASLSTQLAAMRAAVERALAREVEQAEPNTEDGHDLDPSAFADDETEAADVVDAADADFVDDDAVDAAYVDVDADLLSDNEEDVQEGELDLALDLQENTP</sequence>
<dbReference type="AlphaFoldDB" id="A0A494X4G3"/>
<keyword evidence="3" id="KW-0963">Cytoplasm</keyword>
<proteinExistence type="inferred from homology"/>
<dbReference type="InterPro" id="IPR012842">
    <property type="entry name" value="T3SS_SctL/SctL2"/>
</dbReference>
<keyword evidence="2" id="KW-0813">Transport</keyword>
<keyword evidence="10" id="KW-1185">Reference proteome</keyword>
<dbReference type="GO" id="GO:0030254">
    <property type="term" value="P:protein secretion by the type III secretion system"/>
    <property type="evidence" value="ECO:0007669"/>
    <property type="project" value="InterPro"/>
</dbReference>
<dbReference type="RefSeq" id="WP_121280984.1">
    <property type="nucleotide sequence ID" value="NZ_RBZV01000012.1"/>
</dbReference>
<evidence type="ECO:0000313" key="10">
    <source>
        <dbReference type="Proteomes" id="UP000280434"/>
    </source>
</evidence>
<evidence type="ECO:0000256" key="6">
    <source>
        <dbReference type="ARBA" id="ARBA00040494"/>
    </source>
</evidence>
<comment type="caution">
    <text evidence="9">The sequence shown here is derived from an EMBL/GenBank/DDBJ whole genome shotgun (WGS) entry which is preliminary data.</text>
</comment>
<name>A0A494X4G3_9BURK</name>
<evidence type="ECO:0000256" key="7">
    <source>
        <dbReference type="SAM" id="Coils"/>
    </source>
</evidence>
<organism evidence="9 10">
    <name type="scientific">Trinickia fusca</name>
    <dbReference type="NCBI Taxonomy" id="2419777"/>
    <lineage>
        <taxon>Bacteria</taxon>
        <taxon>Pseudomonadati</taxon>
        <taxon>Pseudomonadota</taxon>
        <taxon>Betaproteobacteria</taxon>
        <taxon>Burkholderiales</taxon>
        <taxon>Burkholderiaceae</taxon>
        <taxon>Trinickia</taxon>
    </lineage>
</organism>
<gene>
    <name evidence="9" type="ORF">D7S89_22030</name>
</gene>
<dbReference type="PANTHER" id="PTHR34982">
    <property type="entry name" value="YOP PROTEINS TRANSLOCATION PROTEIN L"/>
    <property type="match status" value="1"/>
</dbReference>
<keyword evidence="4" id="KW-0653">Protein transport</keyword>
<keyword evidence="7" id="KW-0175">Coiled coil</keyword>
<evidence type="ECO:0000256" key="3">
    <source>
        <dbReference type="ARBA" id="ARBA00022490"/>
    </source>
</evidence>
<evidence type="ECO:0000256" key="5">
    <source>
        <dbReference type="ARBA" id="ARBA00024335"/>
    </source>
</evidence>